<keyword evidence="1" id="KW-0175">Coiled coil</keyword>
<feature type="non-terminal residue" evidence="2">
    <location>
        <position position="94"/>
    </location>
</feature>
<gene>
    <name evidence="2" type="ORF">HK103_004158</name>
</gene>
<evidence type="ECO:0000313" key="2">
    <source>
        <dbReference type="EMBL" id="KAJ3250015.1"/>
    </source>
</evidence>
<dbReference type="EMBL" id="JADGKB010000325">
    <property type="protein sequence ID" value="KAJ3250015.1"/>
    <property type="molecule type" value="Genomic_DNA"/>
</dbReference>
<organism evidence="2 3">
    <name type="scientific">Boothiomyces macroporosus</name>
    <dbReference type="NCBI Taxonomy" id="261099"/>
    <lineage>
        <taxon>Eukaryota</taxon>
        <taxon>Fungi</taxon>
        <taxon>Fungi incertae sedis</taxon>
        <taxon>Chytridiomycota</taxon>
        <taxon>Chytridiomycota incertae sedis</taxon>
        <taxon>Chytridiomycetes</taxon>
        <taxon>Rhizophydiales</taxon>
        <taxon>Terramycetaceae</taxon>
        <taxon>Boothiomyces</taxon>
    </lineage>
</organism>
<comment type="caution">
    <text evidence="2">The sequence shown here is derived from an EMBL/GenBank/DDBJ whole genome shotgun (WGS) entry which is preliminary data.</text>
</comment>
<protein>
    <submittedName>
        <fullName evidence="2">Uncharacterized protein</fullName>
    </submittedName>
</protein>
<dbReference type="Proteomes" id="UP001210925">
    <property type="component" value="Unassembled WGS sequence"/>
</dbReference>
<name>A0AAD5UCI3_9FUNG</name>
<keyword evidence="3" id="KW-1185">Reference proteome</keyword>
<proteinExistence type="predicted"/>
<feature type="coiled-coil region" evidence="1">
    <location>
        <begin position="1"/>
        <end position="62"/>
    </location>
</feature>
<accession>A0AAD5UCI3</accession>
<evidence type="ECO:0000256" key="1">
    <source>
        <dbReference type="SAM" id="Coils"/>
    </source>
</evidence>
<sequence>MDENRAELKLAQQKLEAVEQKLEVLKQRKLELKQKQKKQELSSDEQVELEELLEEIADLKQKEGKWMDIIEITIKKGKERKEEKYYEFRGKVVG</sequence>
<reference evidence="2" key="1">
    <citation type="submission" date="2020-05" db="EMBL/GenBank/DDBJ databases">
        <title>Phylogenomic resolution of chytrid fungi.</title>
        <authorList>
            <person name="Stajich J.E."/>
            <person name="Amses K."/>
            <person name="Simmons R."/>
            <person name="Seto K."/>
            <person name="Myers J."/>
            <person name="Bonds A."/>
            <person name="Quandt C.A."/>
            <person name="Barry K."/>
            <person name="Liu P."/>
            <person name="Grigoriev I."/>
            <person name="Longcore J.E."/>
            <person name="James T.Y."/>
        </authorList>
    </citation>
    <scope>NUCLEOTIDE SEQUENCE</scope>
    <source>
        <strain evidence="2">PLAUS21</strain>
    </source>
</reference>
<evidence type="ECO:0000313" key="3">
    <source>
        <dbReference type="Proteomes" id="UP001210925"/>
    </source>
</evidence>
<dbReference type="AlphaFoldDB" id="A0AAD5UCI3"/>